<proteinExistence type="predicted"/>
<organism evidence="4 5">
    <name type="scientific">Deefgea chitinilytica</name>
    <dbReference type="NCBI Taxonomy" id="570276"/>
    <lineage>
        <taxon>Bacteria</taxon>
        <taxon>Pseudomonadati</taxon>
        <taxon>Pseudomonadota</taxon>
        <taxon>Betaproteobacteria</taxon>
        <taxon>Neisseriales</taxon>
        <taxon>Chitinibacteraceae</taxon>
        <taxon>Deefgea</taxon>
    </lineage>
</organism>
<evidence type="ECO:0000313" key="4">
    <source>
        <dbReference type="EMBL" id="MBM5571566.1"/>
    </source>
</evidence>
<evidence type="ECO:0000259" key="3">
    <source>
        <dbReference type="PROSITE" id="PS51186"/>
    </source>
</evidence>
<gene>
    <name evidence="4" type="ORF">GM173_08225</name>
</gene>
<dbReference type="Pfam" id="PF00583">
    <property type="entry name" value="Acetyltransf_1"/>
    <property type="match status" value="1"/>
</dbReference>
<keyword evidence="1" id="KW-0808">Transferase</keyword>
<dbReference type="InterPro" id="IPR050832">
    <property type="entry name" value="Bact_Acetyltransf"/>
</dbReference>
<evidence type="ECO:0000256" key="2">
    <source>
        <dbReference type="ARBA" id="ARBA00023315"/>
    </source>
</evidence>
<keyword evidence="2" id="KW-0012">Acyltransferase</keyword>
<dbReference type="InterPro" id="IPR000182">
    <property type="entry name" value="GNAT_dom"/>
</dbReference>
<dbReference type="PANTHER" id="PTHR43877">
    <property type="entry name" value="AMINOALKYLPHOSPHONATE N-ACETYLTRANSFERASE-RELATED-RELATED"/>
    <property type="match status" value="1"/>
</dbReference>
<keyword evidence="5" id="KW-1185">Reference proteome</keyword>
<sequence>MIVSVAENQLSPAASASTFYLSFASILDLDTLAPLFNAYRLFYGCADNLQEARAFLAERLSTGDSKIYLARNAAGETLAFAQVFASFSSIALCRSWVLNDLYVQPAYRGQQIGEALLAQVEKEAQAAGIGMITMETGPENVRAHRIYQKMGYVREMGYLHFVRRLG</sequence>
<dbReference type="PANTHER" id="PTHR43877:SF2">
    <property type="entry name" value="AMINOALKYLPHOSPHONATE N-ACETYLTRANSFERASE-RELATED"/>
    <property type="match status" value="1"/>
</dbReference>
<dbReference type="Gene3D" id="3.40.630.30">
    <property type="match status" value="1"/>
</dbReference>
<dbReference type="SUPFAM" id="SSF55729">
    <property type="entry name" value="Acyl-CoA N-acyltransferases (Nat)"/>
    <property type="match status" value="1"/>
</dbReference>
<evidence type="ECO:0000256" key="1">
    <source>
        <dbReference type="ARBA" id="ARBA00022679"/>
    </source>
</evidence>
<dbReference type="InterPro" id="IPR016181">
    <property type="entry name" value="Acyl_CoA_acyltransferase"/>
</dbReference>
<accession>A0ABS2CDV4</accession>
<name>A0ABS2CDV4_9NEIS</name>
<dbReference type="Proteomes" id="UP001195660">
    <property type="component" value="Unassembled WGS sequence"/>
</dbReference>
<dbReference type="PROSITE" id="PS51186">
    <property type="entry name" value="GNAT"/>
    <property type="match status" value="1"/>
</dbReference>
<protein>
    <submittedName>
        <fullName evidence="4">GNAT family N-acetyltransferase</fullName>
    </submittedName>
</protein>
<reference evidence="4 5" key="1">
    <citation type="submission" date="2019-11" db="EMBL/GenBank/DDBJ databases">
        <title>Novel Deefgea species.</title>
        <authorList>
            <person name="Han J.-H."/>
        </authorList>
    </citation>
    <scope>NUCLEOTIDE SEQUENCE [LARGE SCALE GENOMIC DNA]</scope>
    <source>
        <strain evidence="4 5">LMG 24817</strain>
    </source>
</reference>
<dbReference type="CDD" id="cd04301">
    <property type="entry name" value="NAT_SF"/>
    <property type="match status" value="1"/>
</dbReference>
<evidence type="ECO:0000313" key="5">
    <source>
        <dbReference type="Proteomes" id="UP001195660"/>
    </source>
</evidence>
<comment type="caution">
    <text evidence="4">The sequence shown here is derived from an EMBL/GenBank/DDBJ whole genome shotgun (WGS) entry which is preliminary data.</text>
</comment>
<feature type="domain" description="N-acetyltransferase" evidence="3">
    <location>
        <begin position="27"/>
        <end position="166"/>
    </location>
</feature>
<dbReference type="EMBL" id="WOFE01000003">
    <property type="protein sequence ID" value="MBM5571566.1"/>
    <property type="molecule type" value="Genomic_DNA"/>
</dbReference>